<sequence length="383" mass="42022">MSNQADLAEQAALSLITADAEFLRDFLLGPRFDQVRPVAILALMPFISAFTYESSEYIKRKDPAAVRALDPHRELLRASRLRLKLLHDNQKSFDDVLESASELAAVNSGWMMEDHRGLLGPLKRLIQPDLGVFFVQDEVFCTTHVAFLNLGLSKEALVASSLSLDNLGPYLRDTSEDYGRYLALLLDKLGVGTRVSNSAREAPLPPVGFRDLKSKRFYGAIARRAVPHRVPVCLLLTAILSQVSTARVLVPSIAGRNEIAAFKIRFASLFHAASSLQKLLDRGREESFLHPDAARQIDAALDADPVRNILGNRFLRNNLVHYGVHKSTASQLSPNLPLFGLVETLTHGKSLAAVAGDVESGLDRVAELLGSMLPENLTPEGTL</sequence>
<dbReference type="AlphaFoldDB" id="A0AB35T8R8"/>
<organism evidence="1 2">
    <name type="scientific">Rubrobacter radiotolerans</name>
    <name type="common">Arthrobacter radiotolerans</name>
    <dbReference type="NCBI Taxonomy" id="42256"/>
    <lineage>
        <taxon>Bacteria</taxon>
        <taxon>Bacillati</taxon>
        <taxon>Actinomycetota</taxon>
        <taxon>Rubrobacteria</taxon>
        <taxon>Rubrobacterales</taxon>
        <taxon>Rubrobacteraceae</taxon>
        <taxon>Rubrobacter</taxon>
    </lineage>
</organism>
<evidence type="ECO:0000313" key="1">
    <source>
        <dbReference type="EMBL" id="MDX5895295.1"/>
    </source>
</evidence>
<gene>
    <name evidence="1" type="ORF">SIL72_14805</name>
</gene>
<evidence type="ECO:0000313" key="2">
    <source>
        <dbReference type="Proteomes" id="UP001281130"/>
    </source>
</evidence>
<evidence type="ECO:0008006" key="3">
    <source>
        <dbReference type="Google" id="ProtNLM"/>
    </source>
</evidence>
<proteinExistence type="predicted"/>
<dbReference type="EMBL" id="JAWXXX010000002">
    <property type="protein sequence ID" value="MDX5895295.1"/>
    <property type="molecule type" value="Genomic_DNA"/>
</dbReference>
<name>A0AB35T8R8_RUBRA</name>
<comment type="caution">
    <text evidence="1">The sequence shown here is derived from an EMBL/GenBank/DDBJ whole genome shotgun (WGS) entry which is preliminary data.</text>
</comment>
<dbReference type="RefSeq" id="WP_084362540.1">
    <property type="nucleotide sequence ID" value="NZ_JAWXXX010000002.1"/>
</dbReference>
<dbReference type="Proteomes" id="UP001281130">
    <property type="component" value="Unassembled WGS sequence"/>
</dbReference>
<reference evidence="1" key="1">
    <citation type="submission" date="2023-11" db="EMBL/GenBank/DDBJ databases">
        <title>MicrobeMod: A computational toolkit for identifying prokaryotic methylation and restriction-modification with nanopore sequencing.</title>
        <authorList>
            <person name="Crits-Christoph A."/>
            <person name="Kang S.C."/>
            <person name="Lee H."/>
            <person name="Ostrov N."/>
        </authorList>
    </citation>
    <scope>NUCLEOTIDE SEQUENCE</scope>
    <source>
        <strain evidence="1">ATCC 51242</strain>
    </source>
</reference>
<protein>
    <recommendedName>
        <fullName evidence="3">Apea-like HEPN domain-containing protein</fullName>
    </recommendedName>
</protein>
<accession>A0AB35T8R8</accession>